<protein>
    <submittedName>
        <fullName evidence="1">Uncharacterized protein</fullName>
    </submittedName>
</protein>
<dbReference type="PANTHER" id="PTHR34210">
    <property type="entry name" value="OS01G0252900 PROTEIN"/>
    <property type="match status" value="1"/>
</dbReference>
<comment type="caution">
    <text evidence="1">The sequence shown here is derived from an EMBL/GenBank/DDBJ whole genome shotgun (WGS) entry which is preliminary data.</text>
</comment>
<dbReference type="EMBL" id="NMUH01000965">
    <property type="protein sequence ID" value="MQL87254.1"/>
    <property type="molecule type" value="Genomic_DNA"/>
</dbReference>
<evidence type="ECO:0000313" key="2">
    <source>
        <dbReference type="Proteomes" id="UP000652761"/>
    </source>
</evidence>
<dbReference type="OrthoDB" id="765500at2759"/>
<name>A0A843V0D6_COLES</name>
<evidence type="ECO:0000313" key="1">
    <source>
        <dbReference type="EMBL" id="MQL87254.1"/>
    </source>
</evidence>
<keyword evidence="2" id="KW-1185">Reference proteome</keyword>
<dbReference type="PANTHER" id="PTHR34210:SF3">
    <property type="entry name" value="CCHC-TYPE DOMAIN-CONTAINING PROTEIN"/>
    <property type="match status" value="1"/>
</dbReference>
<sequence>MDVHSGRLDLPVYPQTLEELEAEFKKETLEIVRIRDKEEDEENYRHRELIRELREKYMKKLETVRGLHAKQWEEFLQLEMQRQQRAHQHLQMSGYAAYNQTSHLDFEMSPGNLRYPGGGPSMDPRGGRYQYSSEKYSVPSPREAYGEFQHQRLDDFGKAYGRY</sequence>
<reference evidence="1" key="1">
    <citation type="submission" date="2017-07" db="EMBL/GenBank/DDBJ databases">
        <title>Taro Niue Genome Assembly and Annotation.</title>
        <authorList>
            <person name="Atibalentja N."/>
            <person name="Keating K."/>
            <person name="Fields C.J."/>
        </authorList>
    </citation>
    <scope>NUCLEOTIDE SEQUENCE</scope>
    <source>
        <strain evidence="1">Niue_2</strain>
        <tissue evidence="1">Leaf</tissue>
    </source>
</reference>
<organism evidence="1 2">
    <name type="scientific">Colocasia esculenta</name>
    <name type="common">Wild taro</name>
    <name type="synonym">Arum esculentum</name>
    <dbReference type="NCBI Taxonomy" id="4460"/>
    <lineage>
        <taxon>Eukaryota</taxon>
        <taxon>Viridiplantae</taxon>
        <taxon>Streptophyta</taxon>
        <taxon>Embryophyta</taxon>
        <taxon>Tracheophyta</taxon>
        <taxon>Spermatophyta</taxon>
        <taxon>Magnoliopsida</taxon>
        <taxon>Liliopsida</taxon>
        <taxon>Araceae</taxon>
        <taxon>Aroideae</taxon>
        <taxon>Colocasieae</taxon>
        <taxon>Colocasia</taxon>
    </lineage>
</organism>
<dbReference type="Proteomes" id="UP000652761">
    <property type="component" value="Unassembled WGS sequence"/>
</dbReference>
<gene>
    <name evidence="1" type="ORF">Taro_019808</name>
</gene>
<accession>A0A843V0D6</accession>
<dbReference type="AlphaFoldDB" id="A0A843V0D6"/>
<proteinExistence type="predicted"/>